<feature type="compositionally biased region" description="Pro residues" evidence="8">
    <location>
        <begin position="315"/>
        <end position="325"/>
    </location>
</feature>
<evidence type="ECO:0000256" key="6">
    <source>
        <dbReference type="ARBA" id="ARBA00023212"/>
    </source>
</evidence>
<feature type="compositionally biased region" description="Polar residues" evidence="8">
    <location>
        <begin position="1127"/>
        <end position="1139"/>
    </location>
</feature>
<feature type="compositionally biased region" description="Low complexity" evidence="8">
    <location>
        <begin position="1242"/>
        <end position="1254"/>
    </location>
</feature>
<feature type="compositionally biased region" description="Basic residues" evidence="8">
    <location>
        <begin position="257"/>
        <end position="272"/>
    </location>
</feature>
<feature type="compositionally biased region" description="Low complexity" evidence="8">
    <location>
        <begin position="1281"/>
        <end position="1294"/>
    </location>
</feature>
<feature type="compositionally biased region" description="Basic and acidic residues" evidence="8">
    <location>
        <begin position="368"/>
        <end position="377"/>
    </location>
</feature>
<feature type="compositionally biased region" description="Basic and acidic residues" evidence="8">
    <location>
        <begin position="973"/>
        <end position="989"/>
    </location>
</feature>
<evidence type="ECO:0000256" key="1">
    <source>
        <dbReference type="ARBA" id="ARBA00004123"/>
    </source>
</evidence>
<reference evidence="10 11" key="1">
    <citation type="journal article" date="2010" name="Nature">
        <title>Perigord black truffle genome uncovers evolutionary origins and mechanisms of symbiosis.</title>
        <authorList>
            <person name="Martin F."/>
            <person name="Kohler A."/>
            <person name="Murat C."/>
            <person name="Balestrini R."/>
            <person name="Coutinho P.M."/>
            <person name="Jaillon O."/>
            <person name="Montanini B."/>
            <person name="Morin E."/>
            <person name="Noel B."/>
            <person name="Percudani R."/>
            <person name="Porcel B."/>
            <person name="Rubini A."/>
            <person name="Amicucci A."/>
            <person name="Amselem J."/>
            <person name="Anthouard V."/>
            <person name="Arcioni S."/>
            <person name="Artiguenave F."/>
            <person name="Aury J.M."/>
            <person name="Ballario P."/>
            <person name="Bolchi A."/>
            <person name="Brenna A."/>
            <person name="Brun A."/>
            <person name="Buee M."/>
            <person name="Cantarel B."/>
            <person name="Chevalier G."/>
            <person name="Couloux A."/>
            <person name="Da Silva C."/>
            <person name="Denoeud F."/>
            <person name="Duplessis S."/>
            <person name="Ghignone S."/>
            <person name="Hilselberger B."/>
            <person name="Iotti M."/>
            <person name="Marcais B."/>
            <person name="Mello A."/>
            <person name="Miranda M."/>
            <person name="Pacioni G."/>
            <person name="Quesneville H."/>
            <person name="Riccioni C."/>
            <person name="Ruotolo R."/>
            <person name="Splivallo R."/>
            <person name="Stocchi V."/>
            <person name="Tisserant E."/>
            <person name="Viscomi A.R."/>
            <person name="Zambonelli A."/>
            <person name="Zampieri E."/>
            <person name="Henrissat B."/>
            <person name="Lebrun M.H."/>
            <person name="Paolocci F."/>
            <person name="Bonfante P."/>
            <person name="Ottonello S."/>
            <person name="Wincker P."/>
        </authorList>
    </citation>
    <scope>NUCLEOTIDE SEQUENCE [LARGE SCALE GENOMIC DNA]</scope>
    <source>
        <strain evidence="10 11">Mel28</strain>
    </source>
</reference>
<dbReference type="Pfam" id="PF03941">
    <property type="entry name" value="INCENP_ARK-bind"/>
    <property type="match status" value="1"/>
</dbReference>
<dbReference type="KEGG" id="tml:GSTUM_00008280001"/>
<dbReference type="PANTHER" id="PTHR13142:SF1">
    <property type="entry name" value="INNER CENTROMERE PROTEIN"/>
    <property type="match status" value="1"/>
</dbReference>
<comment type="subcellular location">
    <subcellularLocation>
        <location evidence="2">Cytoplasm</location>
        <location evidence="2">Cytoskeleton</location>
        <location evidence="2">Spindle</location>
    </subcellularLocation>
    <subcellularLocation>
        <location evidence="1">Nucleus</location>
    </subcellularLocation>
</comment>
<evidence type="ECO:0000256" key="3">
    <source>
        <dbReference type="ARBA" id="ARBA00010042"/>
    </source>
</evidence>
<evidence type="ECO:0000256" key="7">
    <source>
        <dbReference type="ARBA" id="ARBA00023242"/>
    </source>
</evidence>
<name>D5GI53_TUBMM</name>
<dbReference type="EMBL" id="FN430323">
    <property type="protein sequence ID" value="CAZ84196.1"/>
    <property type="molecule type" value="Genomic_DNA"/>
</dbReference>
<feature type="compositionally biased region" description="Basic and acidic residues" evidence="8">
    <location>
        <begin position="875"/>
        <end position="884"/>
    </location>
</feature>
<feature type="compositionally biased region" description="Basic and acidic residues" evidence="8">
    <location>
        <begin position="1203"/>
        <end position="1215"/>
    </location>
</feature>
<evidence type="ECO:0000256" key="4">
    <source>
        <dbReference type="ARBA" id="ARBA00022490"/>
    </source>
</evidence>
<feature type="region of interest" description="Disordered" evidence="8">
    <location>
        <begin position="185"/>
        <end position="697"/>
    </location>
</feature>
<feature type="compositionally biased region" description="Polar residues" evidence="8">
    <location>
        <begin position="1306"/>
        <end position="1319"/>
    </location>
</feature>
<feature type="compositionally biased region" description="Basic and acidic residues" evidence="8">
    <location>
        <begin position="225"/>
        <end position="249"/>
    </location>
</feature>
<feature type="compositionally biased region" description="Basic and acidic residues" evidence="8">
    <location>
        <begin position="620"/>
        <end position="640"/>
    </location>
</feature>
<dbReference type="Proteomes" id="UP000006911">
    <property type="component" value="Unassembled WGS sequence"/>
</dbReference>
<feature type="compositionally biased region" description="Acidic residues" evidence="8">
    <location>
        <begin position="1345"/>
        <end position="1355"/>
    </location>
</feature>
<feature type="compositionally biased region" description="Polar residues" evidence="8">
    <location>
        <begin position="1013"/>
        <end position="1074"/>
    </location>
</feature>
<evidence type="ECO:0000313" key="10">
    <source>
        <dbReference type="EMBL" id="CAZ84196.1"/>
    </source>
</evidence>
<keyword evidence="5" id="KW-0159">Chromosome partition</keyword>
<accession>D5GI53</accession>
<feature type="compositionally biased region" description="Basic and acidic residues" evidence="8">
    <location>
        <begin position="746"/>
        <end position="766"/>
    </location>
</feature>
<proteinExistence type="inferred from homology"/>
<feature type="region of interest" description="Disordered" evidence="8">
    <location>
        <begin position="112"/>
        <end position="172"/>
    </location>
</feature>
<dbReference type="HOGENOM" id="CLU_003318_1_0_1"/>
<feature type="compositionally biased region" description="Low complexity" evidence="8">
    <location>
        <begin position="718"/>
        <end position="731"/>
    </location>
</feature>
<protein>
    <submittedName>
        <fullName evidence="10">(Perigord truffle) hypothetical protein</fullName>
    </submittedName>
</protein>
<feature type="compositionally biased region" description="Basic and acidic residues" evidence="8">
    <location>
        <begin position="891"/>
        <end position="923"/>
    </location>
</feature>
<dbReference type="InterPro" id="IPR005635">
    <property type="entry name" value="Inner_centromere_prot_ARK-bd"/>
</dbReference>
<feature type="compositionally biased region" description="Low complexity" evidence="8">
    <location>
        <begin position="827"/>
        <end position="837"/>
    </location>
</feature>
<feature type="compositionally biased region" description="Basic and acidic residues" evidence="8">
    <location>
        <begin position="796"/>
        <end position="826"/>
    </location>
</feature>
<dbReference type="GO" id="GO:0005634">
    <property type="term" value="C:nucleus"/>
    <property type="evidence" value="ECO:0007669"/>
    <property type="project" value="UniProtKB-SubCell"/>
</dbReference>
<feature type="compositionally biased region" description="Polar residues" evidence="8">
    <location>
        <begin position="113"/>
        <end position="123"/>
    </location>
</feature>
<dbReference type="RefSeq" id="XP_002840005.1">
    <property type="nucleotide sequence ID" value="XM_002839959.1"/>
</dbReference>
<feature type="compositionally biased region" description="Basic and acidic residues" evidence="8">
    <location>
        <begin position="280"/>
        <end position="293"/>
    </location>
</feature>
<keyword evidence="4" id="KW-0963">Cytoplasm</keyword>
<sequence>MAGRPISKIAPVGSMTWITNERTTMRQLGGQDFEDFTFSARGELEWLNEHMADIFERSQVDMTELLKTPGRLRGKTPRTARQQLRQVEPFGDVFGANKPAAVLPAGDSRFHNALSQLPSNGSRVSPAREKSSGSKSPNRLLRKQQDVAPPPPQVDGTMRDSGIEFSQVEGPAAQVNDSGIWSASSEYASQQSVYPSRRKSTPVDVPAQEEAALPSPAPPSAPTSKSDERTTRQSFRTAHEDEASSERPHSPIQKAPKSPKKSPGKPKSRRVSPVKTISHSPERDAAPAPEPRRSGRIRSGRGSTGSELSNNENEVPPPSSPPATRPAPSQEETKSFTGKAAGDGYPQLPSEPTQAPEPAPAPAGTPIRHAEEAEKPPQPETQMTPASERSGSGSPEPVIRKSILNFASLPAREPLTSKKKSLGVRVTRESHLEQLRANGTSRASWMNRGGNGKSLGAANRSVDAVANSIEDRDEDGPVPVEKSLKRKSEQQETTRSRKKSKSINPVEVAARGEDSNGETEKDKVLHNKISTQRLHEKIQQLGKVKAPRETHSVSVLAAEPAYPDLSQLKQDQPPVPTRRPNSIHQGESTRPIADELPQEREKVGEKTRSESFTKPGLARSHTEPRLGVEEEPVRRPDSPKKTQTARVATLARTMSDVSAPPPRSPATRPRLSKSFSEVQHREPDLQSPLSPGGEGAISAVKTHTASVFKRAKEMLLKSSVSSASAKIESLSPAPRWQGINAMKQSTKTDTEAERSQHSAKSPVERLYPDLNSVTVAQQLLEEVSVENPVEKPVLVEEARQTRNSRSKEVAKEEAKKAGKVEERVAEEVALNEAAAVEPVMESRQTRNSRSRETPQEEVTEPAPPLMKSPRKLKNAAREEELRHVRELRRKHQEEMLRKEKEELRRRQQAEQQREKEEQRRKVIEVSSDSSSSSEDGEEEGAVDREVNRRRFGSSSEPERPPSRLRGAGGGFRKPAENKRPSRPAKEAPKSKPAPVNIRIGTASQREMQDQRSKMTAPTGSSLISALKSSFEPSLNASASQNSLQSIPSNSSMRSGSNTGNTGTSKQLKSLTAAANQLKKEQEERERKMAAKREIERRRQENQRRQIQEEEQKKMRQRPAQAVPPSAKTLSRIQSVANLRQKSEEPENKRLEYQTKATSFQKSNASKRALQQESSSDDLQNARLAPPKPGGPAYQQEGAKKRRTGEFEEERPRPAKEMAPPIRQSAVRGGLGQKSGLPHGYIPASQSASSSTAPSMLRPPTKPGSVPHVEGVKFSKEKLRFAPAEAPASASGPSSSDPPPNPTSHSTAFKTPGTSKSMRPTKTPAGVKESPIYQNGELIELPEIPTDSEDEDDDDDYASKDAFRVPDWAESPELRAQLQRQQTMNPEEVFGPMARLDMEAIFTNRNERQMARFRARTSSANWNGADRLTPAEIAADHEARLRMIEQGGWVYQPAP</sequence>
<feature type="compositionally biased region" description="Basic and acidic residues" evidence="8">
    <location>
        <begin position="597"/>
        <end position="611"/>
    </location>
</feature>
<evidence type="ECO:0000313" key="11">
    <source>
        <dbReference type="Proteomes" id="UP000006911"/>
    </source>
</evidence>
<feature type="region of interest" description="Disordered" evidence="8">
    <location>
        <begin position="796"/>
        <end position="1369"/>
    </location>
</feature>
<dbReference type="STRING" id="656061.D5GI53"/>
<evidence type="ECO:0000256" key="5">
    <source>
        <dbReference type="ARBA" id="ARBA00022829"/>
    </source>
</evidence>
<feature type="compositionally biased region" description="Polar residues" evidence="8">
    <location>
        <begin position="579"/>
        <end position="588"/>
    </location>
</feature>
<evidence type="ECO:0000256" key="8">
    <source>
        <dbReference type="SAM" id="MobiDB-lite"/>
    </source>
</evidence>
<feature type="compositionally biased region" description="Polar residues" evidence="8">
    <location>
        <begin position="1154"/>
        <end position="1178"/>
    </location>
</feature>
<keyword evidence="7" id="KW-0539">Nucleus</keyword>
<dbReference type="InParanoid" id="D5GI53"/>
<evidence type="ECO:0000259" key="9">
    <source>
        <dbReference type="Pfam" id="PF03941"/>
    </source>
</evidence>
<dbReference type="GO" id="GO:0005819">
    <property type="term" value="C:spindle"/>
    <property type="evidence" value="ECO:0007669"/>
    <property type="project" value="UniProtKB-SubCell"/>
</dbReference>
<keyword evidence="6" id="KW-0206">Cytoskeleton</keyword>
<evidence type="ECO:0000256" key="2">
    <source>
        <dbReference type="ARBA" id="ARBA00004186"/>
    </source>
</evidence>
<gene>
    <name evidence="10" type="ORF">GSTUM_00008280001</name>
</gene>
<feature type="region of interest" description="Disordered" evidence="8">
    <location>
        <begin position="718"/>
        <end position="766"/>
    </location>
</feature>
<feature type="compositionally biased region" description="Basic and acidic residues" evidence="8">
    <location>
        <begin position="1140"/>
        <end position="1152"/>
    </location>
</feature>
<dbReference type="eggNOG" id="ENOG502S0AD">
    <property type="taxonomic scope" value="Eukaryota"/>
</dbReference>
<feature type="compositionally biased region" description="Basic and acidic residues" evidence="8">
    <location>
        <begin position="510"/>
        <end position="525"/>
    </location>
</feature>
<dbReference type="GeneID" id="9181914"/>
<feature type="compositionally biased region" description="Basic and acidic residues" evidence="8">
    <location>
        <begin position="1269"/>
        <end position="1279"/>
    </location>
</feature>
<keyword evidence="11" id="KW-1185">Reference proteome</keyword>
<organism evidence="10 11">
    <name type="scientific">Tuber melanosporum (strain Mel28)</name>
    <name type="common">Perigord black truffle</name>
    <dbReference type="NCBI Taxonomy" id="656061"/>
    <lineage>
        <taxon>Eukaryota</taxon>
        <taxon>Fungi</taxon>
        <taxon>Dikarya</taxon>
        <taxon>Ascomycota</taxon>
        <taxon>Pezizomycotina</taxon>
        <taxon>Pezizomycetes</taxon>
        <taxon>Pezizales</taxon>
        <taxon>Tuberaceae</taxon>
        <taxon>Tuber</taxon>
    </lineage>
</organism>
<feature type="compositionally biased region" description="Basic and acidic residues" evidence="8">
    <location>
        <begin position="1077"/>
        <end position="1113"/>
    </location>
</feature>
<comment type="similarity">
    <text evidence="3">Belongs to the INCENP family.</text>
</comment>
<feature type="compositionally biased region" description="Basic and acidic residues" evidence="8">
    <location>
        <begin position="482"/>
        <end position="495"/>
    </location>
</feature>
<feature type="compositionally biased region" description="Polar residues" evidence="8">
    <location>
        <begin position="380"/>
        <end position="393"/>
    </location>
</feature>
<dbReference type="PANTHER" id="PTHR13142">
    <property type="entry name" value="INNER CENTROMERE PROTEIN"/>
    <property type="match status" value="1"/>
</dbReference>
<feature type="domain" description="Inner centromere protein ARK-binding" evidence="9">
    <location>
        <begin position="1342"/>
        <end position="1401"/>
    </location>
</feature>
<dbReference type="OMA" id="PVPKWAQ"/>
<dbReference type="GO" id="GO:0007059">
    <property type="term" value="P:chromosome segregation"/>
    <property type="evidence" value="ECO:0007669"/>
    <property type="project" value="UniProtKB-KW"/>
</dbReference>
<feature type="compositionally biased region" description="Polar residues" evidence="8">
    <location>
        <begin position="185"/>
        <end position="194"/>
    </location>
</feature>